<dbReference type="Gene3D" id="3.40.30.10">
    <property type="entry name" value="Glutaredoxin"/>
    <property type="match status" value="1"/>
</dbReference>
<dbReference type="AlphaFoldDB" id="A0A5J4KN63"/>
<sequence>MSDLVLQLAAVVLIVVFLAIFVLAARSFFAEYRRHAHVPAHVEDLHPLPGIDISADEDVEQASIPTTTARVRILAFGSEEDRQCRVLQAPVLRRVVEAKGNVVSVVNIDMPASPELAERYHVLTVPTTVMLDTHGKTYAVNYGFTNAQSLIKQVDEILAMDGVQEALS</sequence>
<keyword evidence="3" id="KW-1185">Reference proteome</keyword>
<dbReference type="GO" id="GO:0000398">
    <property type="term" value="P:mRNA splicing, via spliceosome"/>
    <property type="evidence" value="ECO:0007669"/>
    <property type="project" value="InterPro"/>
</dbReference>
<dbReference type="Proteomes" id="UP000326912">
    <property type="component" value="Unassembled WGS sequence"/>
</dbReference>
<evidence type="ECO:0008006" key="4">
    <source>
        <dbReference type="Google" id="ProtNLM"/>
    </source>
</evidence>
<keyword evidence="1" id="KW-1133">Transmembrane helix</keyword>
<dbReference type="EMBL" id="BKZW01000001">
    <property type="protein sequence ID" value="GER87751.1"/>
    <property type="molecule type" value="Genomic_DNA"/>
</dbReference>
<evidence type="ECO:0000256" key="1">
    <source>
        <dbReference type="SAM" id="Phobius"/>
    </source>
</evidence>
<dbReference type="InterPro" id="IPR036249">
    <property type="entry name" value="Thioredoxin-like_sf"/>
</dbReference>
<protein>
    <recommendedName>
        <fullName evidence="4">Thioredoxin domain-containing protein</fullName>
    </recommendedName>
</protein>
<keyword evidence="1" id="KW-0812">Transmembrane</keyword>
<keyword evidence="1" id="KW-0472">Membrane</keyword>
<dbReference type="RefSeq" id="WP_151755721.1">
    <property type="nucleotide sequence ID" value="NZ_BKZW01000001.1"/>
</dbReference>
<evidence type="ECO:0000313" key="2">
    <source>
        <dbReference type="EMBL" id="GER87751.1"/>
    </source>
</evidence>
<accession>A0A5J4KN63</accession>
<reference evidence="2 3" key="1">
    <citation type="submission" date="2019-10" db="EMBL/GenBank/DDBJ databases">
        <title>Dictyobacter vulcani sp. nov., within the class Ktedonobacteria, isolated from soil of volcanic Mt. Zao.</title>
        <authorList>
            <person name="Zheng Y."/>
            <person name="Wang C.M."/>
            <person name="Sakai Y."/>
            <person name="Abe K."/>
            <person name="Yokota A."/>
            <person name="Yabe S."/>
        </authorList>
    </citation>
    <scope>NUCLEOTIDE SEQUENCE [LARGE SCALE GENOMIC DNA]</scope>
    <source>
        <strain evidence="2 3">W12</strain>
    </source>
</reference>
<name>A0A5J4KN63_9CHLR</name>
<gene>
    <name evidence="2" type="ORF">KDW_19130</name>
</gene>
<organism evidence="2 3">
    <name type="scientific">Dictyobacter vulcani</name>
    <dbReference type="NCBI Taxonomy" id="2607529"/>
    <lineage>
        <taxon>Bacteria</taxon>
        <taxon>Bacillati</taxon>
        <taxon>Chloroflexota</taxon>
        <taxon>Ktedonobacteria</taxon>
        <taxon>Ktedonobacterales</taxon>
        <taxon>Dictyobacteraceae</taxon>
        <taxon>Dictyobacter</taxon>
    </lineage>
</organism>
<comment type="caution">
    <text evidence="2">The sequence shown here is derived from an EMBL/GenBank/DDBJ whole genome shotgun (WGS) entry which is preliminary data.</text>
</comment>
<dbReference type="InterPro" id="IPR004123">
    <property type="entry name" value="Dim1"/>
</dbReference>
<dbReference type="Pfam" id="PF02966">
    <property type="entry name" value="DIM1"/>
    <property type="match status" value="1"/>
</dbReference>
<proteinExistence type="predicted"/>
<evidence type="ECO:0000313" key="3">
    <source>
        <dbReference type="Proteomes" id="UP000326912"/>
    </source>
</evidence>
<feature type="transmembrane region" description="Helical" evidence="1">
    <location>
        <begin position="6"/>
        <end position="25"/>
    </location>
</feature>
<dbReference type="SUPFAM" id="SSF52833">
    <property type="entry name" value="Thioredoxin-like"/>
    <property type="match status" value="1"/>
</dbReference>
<dbReference type="CDD" id="cd02947">
    <property type="entry name" value="TRX_family"/>
    <property type="match status" value="1"/>
</dbReference>